<dbReference type="PANTHER" id="PTHR33254">
    <property type="entry name" value="4-HYDROXY-4-METHYL-2-OXOGLUTARATE ALDOLASE 3-RELATED"/>
    <property type="match status" value="1"/>
</dbReference>
<evidence type="ECO:0000256" key="4">
    <source>
        <dbReference type="ARBA" id="ARBA00011233"/>
    </source>
</evidence>
<dbReference type="GO" id="GO:0046872">
    <property type="term" value="F:metal ion binding"/>
    <property type="evidence" value="ECO:0007669"/>
    <property type="project" value="UniProtKB-KW"/>
</dbReference>
<feature type="binding site" evidence="9">
    <location>
        <position position="93"/>
    </location>
    <ligand>
        <name>substrate</name>
    </ligand>
</feature>
<dbReference type="NCBIfam" id="NF006875">
    <property type="entry name" value="PRK09372.1"/>
    <property type="match status" value="1"/>
</dbReference>
<evidence type="ECO:0000313" key="12">
    <source>
        <dbReference type="Proteomes" id="UP000315825"/>
    </source>
</evidence>
<evidence type="ECO:0000256" key="5">
    <source>
        <dbReference type="ARBA" id="ARBA00022723"/>
    </source>
</evidence>
<dbReference type="Proteomes" id="UP000315825">
    <property type="component" value="Unassembled WGS sequence"/>
</dbReference>
<dbReference type="GO" id="GO:0008948">
    <property type="term" value="F:oxaloacetate decarboxylase activity"/>
    <property type="evidence" value="ECO:0007669"/>
    <property type="project" value="UniProtKB-EC"/>
</dbReference>
<organism evidence="11 12">
    <name type="scientific">SAR86 cluster bacterium</name>
    <dbReference type="NCBI Taxonomy" id="2030880"/>
    <lineage>
        <taxon>Bacteria</taxon>
        <taxon>Pseudomonadati</taxon>
        <taxon>Pseudomonadota</taxon>
        <taxon>Gammaproteobacteria</taxon>
        <taxon>SAR86 cluster</taxon>
    </lineage>
</organism>
<dbReference type="GO" id="GO:0051252">
    <property type="term" value="P:regulation of RNA metabolic process"/>
    <property type="evidence" value="ECO:0007669"/>
    <property type="project" value="InterPro"/>
</dbReference>
<evidence type="ECO:0000256" key="2">
    <source>
        <dbReference type="ARBA" id="ARBA00001968"/>
    </source>
</evidence>
<evidence type="ECO:0000256" key="3">
    <source>
        <dbReference type="ARBA" id="ARBA00008621"/>
    </source>
</evidence>
<evidence type="ECO:0000256" key="1">
    <source>
        <dbReference type="ARBA" id="ARBA00001342"/>
    </source>
</evidence>
<evidence type="ECO:0000256" key="7">
    <source>
        <dbReference type="ARBA" id="ARBA00025046"/>
    </source>
</evidence>
<comment type="similarity">
    <text evidence="3 10">Belongs to the class II aldolase/RraA-like family.</text>
</comment>
<feature type="binding site" evidence="9">
    <location>
        <position position="94"/>
    </location>
    <ligand>
        <name>Mg(2+)</name>
        <dbReference type="ChEBI" id="CHEBI:18420"/>
    </ligand>
</feature>
<comment type="function">
    <text evidence="7 10">Catalyzes the aldol cleavage of 4-hydroxy-4-methyl-2-oxoglutarate (HMG) into 2 molecules of pyruvate. Also contains a secondary oxaloacetate (OAA) decarboxylase activity due to the common pyruvate enolate transition state formed following C-C bond cleavage in the retro-aldol and decarboxylation reactions.</text>
</comment>
<dbReference type="AlphaFoldDB" id="A0A520N089"/>
<dbReference type="Gene3D" id="3.50.30.40">
    <property type="entry name" value="Ribonuclease E inhibitor RraA/RraA-like"/>
    <property type="match status" value="1"/>
</dbReference>
<dbReference type="InterPro" id="IPR010203">
    <property type="entry name" value="RraA"/>
</dbReference>
<keyword evidence="5 9" id="KW-0479">Metal-binding</keyword>
<comment type="subunit">
    <text evidence="4 10">Homotrimer.</text>
</comment>
<evidence type="ECO:0000256" key="10">
    <source>
        <dbReference type="RuleBase" id="RU004338"/>
    </source>
</evidence>
<comment type="catalytic activity">
    <reaction evidence="1 10">
        <text>4-hydroxy-4-methyl-2-oxoglutarate = 2 pyruvate</text>
        <dbReference type="Rhea" id="RHEA:22748"/>
        <dbReference type="ChEBI" id="CHEBI:15361"/>
        <dbReference type="ChEBI" id="CHEBI:58276"/>
        <dbReference type="EC" id="4.1.3.17"/>
    </reaction>
</comment>
<protein>
    <recommendedName>
        <fullName evidence="10">4-hydroxy-4-methyl-2-oxoglutarate aldolase</fullName>
        <shortName evidence="10">HMG aldolase</shortName>
        <ecNumber evidence="10">4.1.1.112</ecNumber>
        <ecNumber evidence="10">4.1.3.17</ecNumber>
    </recommendedName>
    <alternativeName>
        <fullName evidence="10">Oxaloacetate decarboxylase</fullName>
    </alternativeName>
</protein>
<dbReference type="InterPro" id="IPR005493">
    <property type="entry name" value="RraA/RraA-like"/>
</dbReference>
<dbReference type="CDD" id="cd16841">
    <property type="entry name" value="RraA_family"/>
    <property type="match status" value="1"/>
</dbReference>
<evidence type="ECO:0000256" key="6">
    <source>
        <dbReference type="ARBA" id="ARBA00023239"/>
    </source>
</evidence>
<comment type="cofactor">
    <cofactor evidence="9">
        <name>Mg(2+)</name>
        <dbReference type="ChEBI" id="CHEBI:18420"/>
    </cofactor>
</comment>
<reference evidence="11 12" key="1">
    <citation type="submission" date="2019-02" db="EMBL/GenBank/DDBJ databases">
        <title>Prokaryotic population dynamics and viral predation in marine succession experiment using metagenomics: the confinement effect.</title>
        <authorList>
            <person name="Haro-Moreno J.M."/>
            <person name="Rodriguez-Valera F."/>
            <person name="Lopez-Perez M."/>
        </authorList>
    </citation>
    <scope>NUCLEOTIDE SEQUENCE [LARGE SCALE GENOMIC DNA]</scope>
    <source>
        <strain evidence="11">MED-G159</strain>
    </source>
</reference>
<keyword evidence="9" id="KW-0460">Magnesium</keyword>
<dbReference type="EC" id="4.1.1.112" evidence="10"/>
<dbReference type="NCBIfam" id="TIGR01935">
    <property type="entry name" value="NOT-MenG"/>
    <property type="match status" value="1"/>
</dbReference>
<dbReference type="SUPFAM" id="SSF89562">
    <property type="entry name" value="RraA-like"/>
    <property type="match status" value="1"/>
</dbReference>
<dbReference type="InterPro" id="IPR036704">
    <property type="entry name" value="RraA/RraA-like_sf"/>
</dbReference>
<proteinExistence type="inferred from homology"/>
<dbReference type="EMBL" id="SHBE01000002">
    <property type="protein sequence ID" value="RZO26843.1"/>
    <property type="molecule type" value="Genomic_DNA"/>
</dbReference>
<accession>A0A520N089</accession>
<gene>
    <name evidence="11" type="primary">rraA</name>
    <name evidence="11" type="ORF">EVA92_01445</name>
</gene>
<sequence length="156" mass="17049">MNTPDISDHYPNLPYLNGFISYGQIHRLAGELQTVYCPDDNSKVKSLLQSNGTGKVLFIDGQASNKVALLGDILATKAIKNNWLGIIVNGCVRDVEILRELPLCIFALGACPKKSSKKDRGEVGIPLKIQGININNGYWAYGDLNGILISKNELSF</sequence>
<dbReference type="Pfam" id="PF03737">
    <property type="entry name" value="RraA-like"/>
    <property type="match status" value="1"/>
</dbReference>
<name>A0A520N089_9GAMM</name>
<dbReference type="GO" id="GO:0047443">
    <property type="term" value="F:4-hydroxy-4-methyl-2-oxoglutarate aldolase activity"/>
    <property type="evidence" value="ECO:0007669"/>
    <property type="project" value="UniProtKB-EC"/>
</dbReference>
<dbReference type="PANTHER" id="PTHR33254:SF4">
    <property type="entry name" value="4-HYDROXY-4-METHYL-2-OXOGLUTARATE ALDOLASE 3-RELATED"/>
    <property type="match status" value="1"/>
</dbReference>
<evidence type="ECO:0000256" key="8">
    <source>
        <dbReference type="ARBA" id="ARBA00047973"/>
    </source>
</evidence>
<evidence type="ECO:0000256" key="9">
    <source>
        <dbReference type="PIRSR" id="PIRSR605493-1"/>
    </source>
</evidence>
<keyword evidence="6 10" id="KW-0456">Lyase</keyword>
<dbReference type="EC" id="4.1.3.17" evidence="10"/>
<feature type="binding site" evidence="9">
    <location>
        <begin position="71"/>
        <end position="74"/>
    </location>
    <ligand>
        <name>substrate</name>
    </ligand>
</feature>
<comment type="cofactor">
    <cofactor evidence="2 10">
        <name>a divalent metal cation</name>
        <dbReference type="ChEBI" id="CHEBI:60240"/>
    </cofactor>
</comment>
<comment type="caution">
    <text evidence="11">The sequence shown here is derived from an EMBL/GenBank/DDBJ whole genome shotgun (WGS) entry which is preliminary data.</text>
</comment>
<comment type="catalytic activity">
    <reaction evidence="8 10">
        <text>oxaloacetate + H(+) = pyruvate + CO2</text>
        <dbReference type="Rhea" id="RHEA:15641"/>
        <dbReference type="ChEBI" id="CHEBI:15361"/>
        <dbReference type="ChEBI" id="CHEBI:15378"/>
        <dbReference type="ChEBI" id="CHEBI:16452"/>
        <dbReference type="ChEBI" id="CHEBI:16526"/>
        <dbReference type="EC" id="4.1.1.112"/>
    </reaction>
</comment>
<evidence type="ECO:0000313" key="11">
    <source>
        <dbReference type="EMBL" id="RZO26843.1"/>
    </source>
</evidence>
<dbReference type="GO" id="GO:0008428">
    <property type="term" value="F:ribonuclease inhibitor activity"/>
    <property type="evidence" value="ECO:0007669"/>
    <property type="project" value="InterPro"/>
</dbReference>